<dbReference type="Pfam" id="PF01291">
    <property type="entry name" value="LIF_OSM"/>
    <property type="match status" value="1"/>
</dbReference>
<dbReference type="PROSITE" id="PS51257">
    <property type="entry name" value="PROKAR_LIPOPROTEIN"/>
    <property type="match status" value="1"/>
</dbReference>
<dbReference type="InterPro" id="IPR001581">
    <property type="entry name" value="Leukemia_IF/oncostatin"/>
</dbReference>
<dbReference type="Proteomes" id="UP000248480">
    <property type="component" value="Unplaced"/>
</dbReference>
<keyword evidence="9" id="KW-1185">Reference proteome</keyword>
<evidence type="ECO:0000256" key="2">
    <source>
        <dbReference type="ARBA" id="ARBA00005971"/>
    </source>
</evidence>
<gene>
    <name evidence="10" type="primary">OSM</name>
</gene>
<evidence type="ECO:0000256" key="8">
    <source>
        <dbReference type="SAM" id="SignalP"/>
    </source>
</evidence>
<dbReference type="RefSeq" id="XP_004379152.1">
    <property type="nucleotide sequence ID" value="XM_004379095.2"/>
</dbReference>
<evidence type="ECO:0000256" key="1">
    <source>
        <dbReference type="ARBA" id="ARBA00004613"/>
    </source>
</evidence>
<keyword evidence="3" id="KW-0202">Cytokine</keyword>
<evidence type="ECO:0000256" key="7">
    <source>
        <dbReference type="SAM" id="MobiDB-lite"/>
    </source>
</evidence>
<keyword evidence="6" id="KW-1015">Disulfide bond</keyword>
<evidence type="ECO:0000313" key="10">
    <source>
        <dbReference type="RefSeq" id="XP_004379152.1"/>
    </source>
</evidence>
<dbReference type="GO" id="GO:0005125">
    <property type="term" value="F:cytokine activity"/>
    <property type="evidence" value="ECO:0007669"/>
    <property type="project" value="UniProtKB-KW"/>
</dbReference>
<evidence type="ECO:0000256" key="5">
    <source>
        <dbReference type="ARBA" id="ARBA00022729"/>
    </source>
</evidence>
<organism evidence="9 10">
    <name type="scientific">Trichechus manatus latirostris</name>
    <name type="common">Florida manatee</name>
    <dbReference type="NCBI Taxonomy" id="127582"/>
    <lineage>
        <taxon>Eukaryota</taxon>
        <taxon>Metazoa</taxon>
        <taxon>Chordata</taxon>
        <taxon>Craniata</taxon>
        <taxon>Vertebrata</taxon>
        <taxon>Euteleostomi</taxon>
        <taxon>Mammalia</taxon>
        <taxon>Eutheria</taxon>
        <taxon>Afrotheria</taxon>
        <taxon>Sirenia</taxon>
        <taxon>Trichechidae</taxon>
        <taxon>Trichechus</taxon>
    </lineage>
</organism>
<dbReference type="KEGG" id="tmu:101357379"/>
<protein>
    <submittedName>
        <fullName evidence="10">Oncostatin-M</fullName>
    </submittedName>
</protein>
<comment type="similarity">
    <text evidence="2">Belongs to the LIF/OSM family.</text>
</comment>
<dbReference type="STRING" id="127582.A0A2Y9DS02"/>
<dbReference type="PANTHER" id="PTHR14261">
    <property type="entry name" value="ONCOSTATIN M"/>
    <property type="match status" value="1"/>
</dbReference>
<dbReference type="GO" id="GO:0006955">
    <property type="term" value="P:immune response"/>
    <property type="evidence" value="ECO:0007669"/>
    <property type="project" value="InterPro"/>
</dbReference>
<evidence type="ECO:0000256" key="6">
    <source>
        <dbReference type="ARBA" id="ARBA00023157"/>
    </source>
</evidence>
<dbReference type="FunCoup" id="A0A2Y9DS02">
    <property type="interactions" value="673"/>
</dbReference>
<name>A0A2Y9DS02_TRIMA</name>
<dbReference type="GO" id="GO:0010646">
    <property type="term" value="P:regulation of cell communication"/>
    <property type="evidence" value="ECO:0007669"/>
    <property type="project" value="UniProtKB-ARBA"/>
</dbReference>
<dbReference type="InterPro" id="IPR019827">
    <property type="entry name" value="Leukemia_IF/oncostatin_CS"/>
</dbReference>
<dbReference type="SMART" id="SM00080">
    <property type="entry name" value="LIF_OSM"/>
    <property type="match status" value="1"/>
</dbReference>
<dbReference type="PROSITE" id="PS00590">
    <property type="entry name" value="LIF_OSM"/>
    <property type="match status" value="1"/>
</dbReference>
<reference evidence="10" key="1">
    <citation type="submission" date="2025-08" db="UniProtKB">
        <authorList>
            <consortium name="RefSeq"/>
        </authorList>
    </citation>
    <scope>IDENTIFICATION</scope>
</reference>
<dbReference type="GO" id="GO:0038165">
    <property type="term" value="P:oncostatin-M-mediated signaling pathway"/>
    <property type="evidence" value="ECO:0007669"/>
    <property type="project" value="InterPro"/>
</dbReference>
<feature type="compositionally biased region" description="Basic residues" evidence="7">
    <location>
        <begin position="226"/>
        <end position="238"/>
    </location>
</feature>
<dbReference type="GO" id="GO:0005147">
    <property type="term" value="F:oncostatin-M receptor binding"/>
    <property type="evidence" value="ECO:0007669"/>
    <property type="project" value="InterPro"/>
</dbReference>
<feature type="chain" id="PRO_5015921998" evidence="8">
    <location>
        <begin position="27"/>
        <end position="245"/>
    </location>
</feature>
<accession>A0A2Y9DS02</accession>
<dbReference type="InterPro" id="IPR009079">
    <property type="entry name" value="4_helix_cytokine-like_core"/>
</dbReference>
<sequence length="245" mass="27757">MQVQLIRRTLLGLVLGLLLLSTVAMGSCSGKYQVLLGQLQQQAKIMQNTDMLLDPYIRIQGLDKLNHKEYCKERPGAFPGKDALRGLSRWGFLQTLNATLGLVLHRLAAFQQKVCNLTKDKDQDWKTLCQAELYIRGIRNNIFCLTRLLNLNGSSEVFAPTWAGPRTLPWPTPSPGAFNRKIDGCKFLQGYHRFMHSVGQVLGEWEEGPSRTRRHSPFWAPQGRAGRTRPSRRAKRPMPRGLLPP</sequence>
<dbReference type="Gene3D" id="1.20.1250.10">
    <property type="match status" value="1"/>
</dbReference>
<dbReference type="OrthoDB" id="9837363at2759"/>
<evidence type="ECO:0000313" key="9">
    <source>
        <dbReference type="Proteomes" id="UP000248480"/>
    </source>
</evidence>
<dbReference type="AlphaFoldDB" id="A0A2Y9DS02"/>
<dbReference type="InParanoid" id="A0A2Y9DS02"/>
<dbReference type="SUPFAM" id="SSF47266">
    <property type="entry name" value="4-helical cytokines"/>
    <property type="match status" value="1"/>
</dbReference>
<comment type="subcellular location">
    <subcellularLocation>
        <location evidence="1">Secreted</location>
    </subcellularLocation>
</comment>
<evidence type="ECO:0000256" key="4">
    <source>
        <dbReference type="ARBA" id="ARBA00022525"/>
    </source>
</evidence>
<keyword evidence="5 8" id="KW-0732">Signal</keyword>
<dbReference type="InterPro" id="IPR039578">
    <property type="entry name" value="OSM"/>
</dbReference>
<dbReference type="GeneID" id="101357379"/>
<dbReference type="GO" id="GO:0005615">
    <property type="term" value="C:extracellular space"/>
    <property type="evidence" value="ECO:0007669"/>
    <property type="project" value="UniProtKB-KW"/>
</dbReference>
<dbReference type="GO" id="GO:0023051">
    <property type="term" value="P:regulation of signaling"/>
    <property type="evidence" value="ECO:0007669"/>
    <property type="project" value="UniProtKB-ARBA"/>
</dbReference>
<feature type="region of interest" description="Disordered" evidence="7">
    <location>
        <begin position="207"/>
        <end position="245"/>
    </location>
</feature>
<evidence type="ECO:0000256" key="3">
    <source>
        <dbReference type="ARBA" id="ARBA00022514"/>
    </source>
</evidence>
<proteinExistence type="inferred from homology"/>
<dbReference type="CTD" id="5008"/>
<feature type="signal peptide" evidence="8">
    <location>
        <begin position="1"/>
        <end position="26"/>
    </location>
</feature>
<keyword evidence="4" id="KW-0964">Secreted</keyword>
<dbReference type="PANTHER" id="PTHR14261:SF0">
    <property type="entry name" value="ONCOSTATIN-M"/>
    <property type="match status" value="1"/>
</dbReference>